<dbReference type="GO" id="GO:0051536">
    <property type="term" value="F:iron-sulfur cluster binding"/>
    <property type="evidence" value="ECO:0007669"/>
    <property type="project" value="InterPro"/>
</dbReference>
<dbReference type="Pfam" id="PF19864">
    <property type="entry name" value="Radical_SAM_N2"/>
    <property type="match status" value="1"/>
</dbReference>
<dbReference type="PANTHER" id="PTHR42731:SF5">
    <property type="entry name" value="RADICAL SAM DOMAIN PROTEIN"/>
    <property type="match status" value="1"/>
</dbReference>
<dbReference type="InterPro" id="IPR045784">
    <property type="entry name" value="Radical_SAM_N2"/>
</dbReference>
<proteinExistence type="predicted"/>
<gene>
    <name evidence="2" type="ORF">SAMN05660653_00507</name>
</gene>
<dbReference type="EMBL" id="FMXO01000002">
    <property type="protein sequence ID" value="SDB09772.1"/>
    <property type="molecule type" value="Genomic_DNA"/>
</dbReference>
<dbReference type="SFLD" id="SFLDG01082">
    <property type="entry name" value="B12-binding_domain_containing"/>
    <property type="match status" value="1"/>
</dbReference>
<dbReference type="SMART" id="SM00729">
    <property type="entry name" value="Elp3"/>
    <property type="match status" value="1"/>
</dbReference>
<dbReference type="PANTHER" id="PTHR42731">
    <property type="entry name" value="SLL1084 PROTEIN"/>
    <property type="match status" value="1"/>
</dbReference>
<dbReference type="InterPro" id="IPR023404">
    <property type="entry name" value="rSAM_horseshoe"/>
</dbReference>
<dbReference type="CDD" id="cd01335">
    <property type="entry name" value="Radical_SAM"/>
    <property type="match status" value="1"/>
</dbReference>
<dbReference type="Proteomes" id="UP000198771">
    <property type="component" value="Unassembled WGS sequence"/>
</dbReference>
<accession>A0A1G6AN14</accession>
<dbReference type="InterPro" id="IPR058240">
    <property type="entry name" value="rSAM_sf"/>
</dbReference>
<dbReference type="STRING" id="617002.SAMN05660653_00507"/>
<dbReference type="RefSeq" id="WP_092116893.1">
    <property type="nucleotide sequence ID" value="NZ_FMXO01000002.1"/>
</dbReference>
<dbReference type="PROSITE" id="PS51918">
    <property type="entry name" value="RADICAL_SAM"/>
    <property type="match status" value="1"/>
</dbReference>
<dbReference type="Pfam" id="PF04055">
    <property type="entry name" value="Radical_SAM"/>
    <property type="match status" value="1"/>
</dbReference>
<evidence type="ECO:0000313" key="3">
    <source>
        <dbReference type="Proteomes" id="UP000198771"/>
    </source>
</evidence>
<sequence>MKRRRREARLISVPEREWGGRLPIALVFPQKASLAYSSLGWQAVLQLLEAKSNLAVEPVFWDPDQAKLVRPAGSRGLNEYGVVAFSLTYEFDYLALLRILNVSAIPPLAVQRSSWPLIMAGGALAFLNPAPITPSVDLFWVGEAEAGLAECLTTLADIYIRNGSRSLALETVATIPGVYVPGQSPLPVRRAVHVGDRSASELVAPVTSCFTSPDAVFRDTLLLEVNRGCPHGCRFCAAGYMYRPPRLAAVEVLRERVLQAKPRKVGLVGTALTDWPDLIPFLVWLREQKVDVSLSSLRAEGVSEELLDILRGLGTRTVTLALEGSSHGLRCSMNKHVREEAFLRTVELLSRKGFNHLKIYLLVGWPGETEADWEEFGRFLQEVDLARTSGAVKRKTNLKLISLGLGCLVPKPWTPLQWAAMADEQTFKERIAMVRRSAKKIPGVQVRSDSPWLARLQGLLARGDARVHDLIHLAAANQGREQDVWADALSEWSGDPSWYLDRERGNDEVFPWEVIDLGVSRKYLRQEWEKVGARRKTPPCPSILVSGESGAGCPGCRRCGLDEWLQT</sequence>
<dbReference type="InterPro" id="IPR006638">
    <property type="entry name" value="Elp3/MiaA/NifB-like_rSAM"/>
</dbReference>
<evidence type="ECO:0000259" key="1">
    <source>
        <dbReference type="PROSITE" id="PS51918"/>
    </source>
</evidence>
<protein>
    <submittedName>
        <fullName evidence="2">Radical SAM superfamily enzyme YgiQ, UPF0313 family</fullName>
    </submittedName>
</protein>
<organism evidence="2 3">
    <name type="scientific">Desulfonatronum thiosulfatophilum</name>
    <dbReference type="NCBI Taxonomy" id="617002"/>
    <lineage>
        <taxon>Bacteria</taxon>
        <taxon>Pseudomonadati</taxon>
        <taxon>Thermodesulfobacteriota</taxon>
        <taxon>Desulfovibrionia</taxon>
        <taxon>Desulfovibrionales</taxon>
        <taxon>Desulfonatronaceae</taxon>
        <taxon>Desulfonatronum</taxon>
    </lineage>
</organism>
<dbReference type="InterPro" id="IPR007197">
    <property type="entry name" value="rSAM"/>
</dbReference>
<keyword evidence="3" id="KW-1185">Reference proteome</keyword>
<reference evidence="2 3" key="1">
    <citation type="submission" date="2016-10" db="EMBL/GenBank/DDBJ databases">
        <authorList>
            <person name="de Groot N.N."/>
        </authorList>
    </citation>
    <scope>NUCLEOTIDE SEQUENCE [LARGE SCALE GENOMIC DNA]</scope>
    <source>
        <strain evidence="2 3">ASO4-2</strain>
    </source>
</reference>
<dbReference type="OrthoDB" id="9806827at2"/>
<dbReference type="Gene3D" id="3.80.30.20">
    <property type="entry name" value="tm_1862 like domain"/>
    <property type="match status" value="1"/>
</dbReference>
<dbReference type="SUPFAM" id="SSF102114">
    <property type="entry name" value="Radical SAM enzymes"/>
    <property type="match status" value="1"/>
</dbReference>
<dbReference type="GO" id="GO:0003824">
    <property type="term" value="F:catalytic activity"/>
    <property type="evidence" value="ECO:0007669"/>
    <property type="project" value="InterPro"/>
</dbReference>
<dbReference type="SFLD" id="SFLDS00029">
    <property type="entry name" value="Radical_SAM"/>
    <property type="match status" value="1"/>
</dbReference>
<feature type="domain" description="Radical SAM core" evidence="1">
    <location>
        <begin position="215"/>
        <end position="447"/>
    </location>
</feature>
<dbReference type="AlphaFoldDB" id="A0A1G6AN14"/>
<evidence type="ECO:0000313" key="2">
    <source>
        <dbReference type="EMBL" id="SDB09772.1"/>
    </source>
</evidence>
<name>A0A1G6AN14_9BACT</name>